<evidence type="ECO:0000313" key="2">
    <source>
        <dbReference type="EMBL" id="RZR71791.1"/>
    </source>
</evidence>
<dbReference type="AlphaFoldDB" id="A0A445MC08"/>
<protein>
    <submittedName>
        <fullName evidence="2">Uncharacterized protein</fullName>
    </submittedName>
</protein>
<feature type="compositionally biased region" description="Basic residues" evidence="1">
    <location>
        <begin position="152"/>
        <end position="166"/>
    </location>
</feature>
<reference evidence="2" key="1">
    <citation type="journal article" date="2018" name="Data Brief">
        <title>Genome sequence data from 17 accessions of Ensete ventricosum, a staple food crop for millions in Ethiopia.</title>
        <authorList>
            <person name="Yemataw Z."/>
            <person name="Muzemil S."/>
            <person name="Ambachew D."/>
            <person name="Tripathi L."/>
            <person name="Tesfaye K."/>
            <person name="Chala A."/>
            <person name="Farbos A."/>
            <person name="O'Neill P."/>
            <person name="Moore K."/>
            <person name="Grant M."/>
            <person name="Studholme D.J."/>
        </authorList>
    </citation>
    <scope>NUCLEOTIDE SEQUENCE [LARGE SCALE GENOMIC DNA]</scope>
    <source>
        <tissue evidence="2">Leaf</tissue>
    </source>
</reference>
<sequence>MVCCTIVGSSMPMLGRFRCGRSGRARGKFLRSIFGAPVAYRHEVPEDLEVMKVGHDLDTAVTRGHLLSLGSSTTSRLSTGSTFRGLGSVPIGADRMDLDDLYGMPKVSGGKTHAARPAASVQEVGEVLPTDAPRSTSKRSSDAQVPTDDPTRRHKKVKILSRRHKSHHDEGRSWSHSKGKEPAMPIEDLEGQAESPNEIEMSVFVHPKSTKVRKNNVGYYALYMSDLAQQDPDKELRARWENIMNSSKVWRDHATTEEFKRGLLHPQLARELYTLLSEVLLA</sequence>
<feature type="compositionally biased region" description="Basic and acidic residues" evidence="1">
    <location>
        <begin position="167"/>
        <end position="181"/>
    </location>
</feature>
<feature type="region of interest" description="Disordered" evidence="1">
    <location>
        <begin position="108"/>
        <end position="183"/>
    </location>
</feature>
<evidence type="ECO:0000256" key="1">
    <source>
        <dbReference type="SAM" id="MobiDB-lite"/>
    </source>
</evidence>
<proteinExistence type="predicted"/>
<accession>A0A445MC08</accession>
<gene>
    <name evidence="2" type="ORF">BHM03_00007279</name>
</gene>
<dbReference type="Proteomes" id="UP000290560">
    <property type="component" value="Unassembled WGS sequence"/>
</dbReference>
<dbReference type="EMBL" id="KV875584">
    <property type="protein sequence ID" value="RZR71791.1"/>
    <property type="molecule type" value="Genomic_DNA"/>
</dbReference>
<name>A0A445MC08_ENSVE</name>
<organism evidence="2">
    <name type="scientific">Ensete ventricosum</name>
    <name type="common">Abyssinian banana</name>
    <name type="synonym">Musa ensete</name>
    <dbReference type="NCBI Taxonomy" id="4639"/>
    <lineage>
        <taxon>Eukaryota</taxon>
        <taxon>Viridiplantae</taxon>
        <taxon>Streptophyta</taxon>
        <taxon>Embryophyta</taxon>
        <taxon>Tracheophyta</taxon>
        <taxon>Spermatophyta</taxon>
        <taxon>Magnoliopsida</taxon>
        <taxon>Liliopsida</taxon>
        <taxon>Zingiberales</taxon>
        <taxon>Musaceae</taxon>
        <taxon>Ensete</taxon>
    </lineage>
</organism>